<dbReference type="GO" id="GO:0016645">
    <property type="term" value="F:oxidoreductase activity, acting on the CH-NH group of donors"/>
    <property type="evidence" value="ECO:0007669"/>
    <property type="project" value="InterPro"/>
</dbReference>
<feature type="domain" description="MnmC-like methyltransferase" evidence="12">
    <location>
        <begin position="111"/>
        <end position="233"/>
    </location>
</feature>
<dbReference type="Gene3D" id="3.50.50.60">
    <property type="entry name" value="FAD/NAD(P)-binding domain"/>
    <property type="match status" value="1"/>
</dbReference>
<dbReference type="GO" id="GO:0032259">
    <property type="term" value="P:methylation"/>
    <property type="evidence" value="ECO:0007669"/>
    <property type="project" value="UniProtKB-KW"/>
</dbReference>
<evidence type="ECO:0000259" key="11">
    <source>
        <dbReference type="Pfam" id="PF01266"/>
    </source>
</evidence>
<dbReference type="Gene3D" id="3.30.9.10">
    <property type="entry name" value="D-Amino Acid Oxidase, subunit A, domain 2"/>
    <property type="match status" value="1"/>
</dbReference>
<comment type="caution">
    <text evidence="13">The sequence shown here is derived from an EMBL/GenBank/DDBJ whole genome shotgun (WGS) entry which is preliminary data.</text>
</comment>
<dbReference type="GO" id="GO:0004808">
    <property type="term" value="F:tRNA (5-methylaminomethyl-2-thiouridylate)(34)-methyltransferase activity"/>
    <property type="evidence" value="ECO:0007669"/>
    <property type="project" value="UniProtKB-EC"/>
</dbReference>
<comment type="similarity">
    <text evidence="10">In the N-terminal section; belongs to the methyltransferase superfamily. tRNA (mnm(5)s(2)U34)-methyltransferase family.</text>
</comment>
<dbReference type="InterPro" id="IPR017610">
    <property type="entry name" value="tRNA_S-uridine_synth_MnmC_C"/>
</dbReference>
<protein>
    <recommendedName>
        <fullName evidence="10">tRNA 5-methylaminomethyl-2-thiouridine biosynthesis bifunctional protein MnmC</fullName>
        <shortName evidence="10">tRNA mnm(5)s(2)U biosynthesis bifunctional protein</shortName>
    </recommendedName>
    <domain>
        <recommendedName>
            <fullName evidence="10">tRNA (mnm(5)s(2)U34)-methyltransferase</fullName>
            <ecNumber evidence="10">2.1.1.61</ecNumber>
        </recommendedName>
    </domain>
    <domain>
        <recommendedName>
            <fullName evidence="10">FAD-dependent cmnm(5)s(2)U34 oxidoreductase</fullName>
            <ecNumber evidence="10">1.5.-.-</ecNumber>
        </recommendedName>
    </domain>
</protein>
<comment type="similarity">
    <text evidence="10">In the C-terminal section; belongs to the DAO family.</text>
</comment>
<dbReference type="NCBIfam" id="NF033855">
    <property type="entry name" value="tRNA_MNMC2"/>
    <property type="match status" value="1"/>
</dbReference>
<keyword evidence="2 10" id="KW-0489">Methyltransferase</keyword>
<dbReference type="InterPro" id="IPR023032">
    <property type="entry name" value="tRNA_MAMT_biosynth_bifunc_MnmC"/>
</dbReference>
<evidence type="ECO:0000313" key="14">
    <source>
        <dbReference type="Proteomes" id="UP000294575"/>
    </source>
</evidence>
<dbReference type="Gene3D" id="3.40.50.150">
    <property type="entry name" value="Vaccinia Virus protein VP39"/>
    <property type="match status" value="1"/>
</dbReference>
<dbReference type="PANTHER" id="PTHR13847">
    <property type="entry name" value="SARCOSINE DEHYDROGENASE-RELATED"/>
    <property type="match status" value="1"/>
</dbReference>
<sequence>MPIQHAQLHWDDQGQPLSSAYDDVYFSRESGLEETRYVFLQHNRLAERFTALREHDCMVVGETGFGTGLNFLCCWQLFERQAPSDARLHFISAERFPLQPTDLQQALALWPELEDYSRQLLQAYRVIQPGMQTLLLANGRVQLTLLIGEACEQLVQLDGLVDAWFLDGFAPAKNPDMWTDALFNQLARLSAPEATLATFTSAGFVRRGLQAAGFAMQRTPGFGRKREMLCGQLENAPLAEWQAPWFARPSRRLSAKKHAIVVGAGLAGCATARSLANRGWQVTVLEREARIAGRASGNAQGMLYLKLSAAHTPLSQLVLAGFGFSRRLLQQWPNSDHWQACGLLQLAWNPQESKRQQQLVAAFSNDLLQPLNAREATTVAGIGLEHGGLFYPDSGWISPAHWCRWLLDHPLITLETSTTVAQLQFEEPHWQVLTTDGRHWQAPVVVLANAADAAQLSQAAHLPLKAIRGQTSLLPASPASSVLRCVVSADGYVAPAHNGQHCTGASFVFDNPSTALNGQEQLDNIQRLQQLSPELYRAMGGDALQQAALAGHAAQRCSTPDYLPLVGPLADAEIFTSRYAGLRHNARLQADTPCPWLPGLYVNLAHGSRGLVTAPLSGELLAGWICNEPLPLPRQVAEACHPNRFLLRQLARGV</sequence>
<proteinExistence type="inferred from homology"/>
<dbReference type="RefSeq" id="WP_101497369.1">
    <property type="nucleotide sequence ID" value="NZ_LNJZ01000009.1"/>
</dbReference>
<dbReference type="InterPro" id="IPR029063">
    <property type="entry name" value="SAM-dependent_MTases_sf"/>
</dbReference>
<reference evidence="13 14" key="1">
    <citation type="submission" date="2019-03" db="EMBL/GenBank/DDBJ databases">
        <title>Genomic Encyclopedia of Type Strains, Phase IV (KMG-IV): sequencing the most valuable type-strain genomes for metagenomic binning, comparative biology and taxonomic classification.</title>
        <authorList>
            <person name="Goeker M."/>
        </authorList>
    </citation>
    <scope>NUCLEOTIDE SEQUENCE [LARGE SCALE GENOMIC DNA]</scope>
    <source>
        <strain evidence="13 14">DSM 28679</strain>
    </source>
</reference>
<dbReference type="HAMAP" id="MF_01102">
    <property type="entry name" value="MnmC"/>
    <property type="match status" value="1"/>
</dbReference>
<keyword evidence="9 10" id="KW-0511">Multifunctional enzyme</keyword>
<comment type="cofactor">
    <cofactor evidence="10">
        <name>FAD</name>
        <dbReference type="ChEBI" id="CHEBI:57692"/>
    </cofactor>
</comment>
<organism evidence="13 14">
    <name type="scientific">Thiopseudomonas denitrificans</name>
    <dbReference type="NCBI Taxonomy" id="1501432"/>
    <lineage>
        <taxon>Bacteria</taxon>
        <taxon>Pseudomonadati</taxon>
        <taxon>Pseudomonadota</taxon>
        <taxon>Gammaproteobacteria</taxon>
        <taxon>Pseudomonadales</taxon>
        <taxon>Pseudomonadaceae</taxon>
        <taxon>Thiopseudomonas</taxon>
    </lineage>
</organism>
<evidence type="ECO:0000256" key="10">
    <source>
        <dbReference type="HAMAP-Rule" id="MF_01102"/>
    </source>
</evidence>
<comment type="catalytic activity">
    <reaction evidence="10">
        <text>5-aminomethyl-2-thiouridine(34) in tRNA + S-adenosyl-L-methionine = 5-methylaminomethyl-2-thiouridine(34) in tRNA + S-adenosyl-L-homocysteine + H(+)</text>
        <dbReference type="Rhea" id="RHEA:19569"/>
        <dbReference type="Rhea" id="RHEA-COMP:10195"/>
        <dbReference type="Rhea" id="RHEA-COMP:10197"/>
        <dbReference type="ChEBI" id="CHEBI:15378"/>
        <dbReference type="ChEBI" id="CHEBI:57856"/>
        <dbReference type="ChEBI" id="CHEBI:59789"/>
        <dbReference type="ChEBI" id="CHEBI:74454"/>
        <dbReference type="ChEBI" id="CHEBI:74455"/>
        <dbReference type="EC" id="2.1.1.61"/>
    </reaction>
</comment>
<dbReference type="GO" id="GO:0002098">
    <property type="term" value="P:tRNA wobble uridine modification"/>
    <property type="evidence" value="ECO:0007669"/>
    <property type="project" value="TreeGrafter"/>
</dbReference>
<dbReference type="EC" id="2.1.1.61" evidence="10"/>
<dbReference type="AlphaFoldDB" id="A0A4R6U4V7"/>
<evidence type="ECO:0000256" key="2">
    <source>
        <dbReference type="ARBA" id="ARBA00022603"/>
    </source>
</evidence>
<feature type="domain" description="FAD dependent oxidoreductase" evidence="11">
    <location>
        <begin position="259"/>
        <end position="623"/>
    </location>
</feature>
<evidence type="ECO:0000256" key="4">
    <source>
        <dbReference type="ARBA" id="ARBA00022679"/>
    </source>
</evidence>
<dbReference type="GO" id="GO:0050660">
    <property type="term" value="F:flavin adenine dinucleotide binding"/>
    <property type="evidence" value="ECO:0007669"/>
    <property type="project" value="UniProtKB-UniRule"/>
</dbReference>
<dbReference type="GO" id="GO:0005737">
    <property type="term" value="C:cytoplasm"/>
    <property type="evidence" value="ECO:0007669"/>
    <property type="project" value="UniProtKB-SubCell"/>
</dbReference>
<dbReference type="Pfam" id="PF01266">
    <property type="entry name" value="DAO"/>
    <property type="match status" value="1"/>
</dbReference>
<feature type="region of interest" description="FAD-dependent cmnm(5)s(2)U34 oxidoreductase" evidence="10">
    <location>
        <begin position="262"/>
        <end position="654"/>
    </location>
</feature>
<dbReference type="SUPFAM" id="SSF51905">
    <property type="entry name" value="FAD/NAD(P)-binding domain"/>
    <property type="match status" value="1"/>
</dbReference>
<dbReference type="OrthoDB" id="9786494at2"/>
<evidence type="ECO:0000256" key="6">
    <source>
        <dbReference type="ARBA" id="ARBA00022694"/>
    </source>
</evidence>
<keyword evidence="14" id="KW-1185">Reference proteome</keyword>
<dbReference type="PANTHER" id="PTHR13847:SF283">
    <property type="entry name" value="TRNA 5-METHYLAMINOMETHYL-2-THIOURIDINE BIOSYNTHESIS BIFUNCTIONAL PROTEIN MNMC"/>
    <property type="match status" value="1"/>
</dbReference>
<dbReference type="EMBL" id="SNYK01000002">
    <property type="protein sequence ID" value="TDQ39505.1"/>
    <property type="molecule type" value="Genomic_DNA"/>
</dbReference>
<accession>A0A4R6U4V7</accession>
<keyword evidence="7 10" id="KW-0274">FAD</keyword>
<dbReference type="InterPro" id="IPR006076">
    <property type="entry name" value="FAD-dep_OxRdtase"/>
</dbReference>
<dbReference type="Pfam" id="PF05430">
    <property type="entry name" value="Methyltransf_30"/>
    <property type="match status" value="1"/>
</dbReference>
<dbReference type="InterPro" id="IPR008471">
    <property type="entry name" value="MnmC-like_methylTransf"/>
</dbReference>
<evidence type="ECO:0000256" key="3">
    <source>
        <dbReference type="ARBA" id="ARBA00022630"/>
    </source>
</evidence>
<comment type="function">
    <text evidence="10">Catalyzes the last two steps in the biosynthesis of 5-methylaminomethyl-2-thiouridine (mnm(5)s(2)U) at the wobble position (U34) in tRNA. Catalyzes the FAD-dependent demodification of cmnm(5)s(2)U34 to nm(5)s(2)U34, followed by the transfer of a methyl group from S-adenosyl-L-methionine to nm(5)s(2)U34, to form mnm(5)s(2)U34.</text>
</comment>
<name>A0A4R6U4V7_9GAMM</name>
<keyword evidence="3 10" id="KW-0285">Flavoprotein</keyword>
<dbReference type="InterPro" id="IPR036188">
    <property type="entry name" value="FAD/NAD-bd_sf"/>
</dbReference>
<evidence type="ECO:0000256" key="8">
    <source>
        <dbReference type="ARBA" id="ARBA00023002"/>
    </source>
</evidence>
<evidence type="ECO:0000259" key="12">
    <source>
        <dbReference type="Pfam" id="PF05430"/>
    </source>
</evidence>
<feature type="region of interest" description="tRNA (mnm(5)s(2)U34)-methyltransferase" evidence="10">
    <location>
        <begin position="1"/>
        <end position="234"/>
    </location>
</feature>
<gene>
    <name evidence="10" type="primary">mnmC</name>
    <name evidence="13" type="ORF">DFQ45_102199</name>
</gene>
<keyword evidence="1 10" id="KW-0963">Cytoplasm</keyword>
<evidence type="ECO:0000256" key="7">
    <source>
        <dbReference type="ARBA" id="ARBA00022827"/>
    </source>
</evidence>
<evidence type="ECO:0000313" key="13">
    <source>
        <dbReference type="EMBL" id="TDQ39505.1"/>
    </source>
</evidence>
<evidence type="ECO:0000256" key="9">
    <source>
        <dbReference type="ARBA" id="ARBA00023268"/>
    </source>
</evidence>
<evidence type="ECO:0000256" key="1">
    <source>
        <dbReference type="ARBA" id="ARBA00022490"/>
    </source>
</evidence>
<dbReference type="NCBIfam" id="NF002481">
    <property type="entry name" value="PRK01747.1-2"/>
    <property type="match status" value="1"/>
</dbReference>
<evidence type="ECO:0000256" key="5">
    <source>
        <dbReference type="ARBA" id="ARBA00022691"/>
    </source>
</evidence>
<comment type="subcellular location">
    <subcellularLocation>
        <location evidence="10">Cytoplasm</location>
    </subcellularLocation>
</comment>
<dbReference type="SUPFAM" id="SSF54373">
    <property type="entry name" value="FAD-linked reductases, C-terminal domain"/>
    <property type="match status" value="1"/>
</dbReference>
<keyword evidence="6 10" id="KW-0819">tRNA processing</keyword>
<dbReference type="EC" id="1.5.-.-" evidence="10"/>
<keyword evidence="8 10" id="KW-0560">Oxidoreductase</keyword>
<dbReference type="Proteomes" id="UP000294575">
    <property type="component" value="Unassembled WGS sequence"/>
</dbReference>
<dbReference type="InterPro" id="IPR047785">
    <property type="entry name" value="tRNA_MNMC2"/>
</dbReference>
<keyword evidence="4 10" id="KW-0808">Transferase</keyword>
<dbReference type="NCBIfam" id="TIGR03197">
    <property type="entry name" value="MnmC_Cterm"/>
    <property type="match status" value="1"/>
</dbReference>
<keyword evidence="5 10" id="KW-0949">S-adenosyl-L-methionine</keyword>